<name>A0AAJ5ZIG1_9CHLR</name>
<dbReference type="SUPFAM" id="SSF63829">
    <property type="entry name" value="Calcium-dependent phosphotriesterase"/>
    <property type="match status" value="1"/>
</dbReference>
<evidence type="ECO:0000256" key="4">
    <source>
        <dbReference type="PIRSR" id="PIRSR605511-2"/>
    </source>
</evidence>
<evidence type="ECO:0000313" key="6">
    <source>
        <dbReference type="EMBL" id="MDG0867979.1"/>
    </source>
</evidence>
<evidence type="ECO:0000256" key="1">
    <source>
        <dbReference type="ARBA" id="ARBA00008853"/>
    </source>
</evidence>
<feature type="binding site" evidence="4">
    <location>
        <position position="133"/>
    </location>
    <ligand>
        <name>substrate</name>
    </ligand>
</feature>
<comment type="similarity">
    <text evidence="1">Belongs to the SMP-30/CGR1 family.</text>
</comment>
<dbReference type="Proteomes" id="UP001321249">
    <property type="component" value="Unassembled WGS sequence"/>
</dbReference>
<feature type="domain" description="SMP-30/Gluconolactonase/LRE-like region" evidence="5">
    <location>
        <begin position="15"/>
        <end position="275"/>
    </location>
</feature>
<dbReference type="Pfam" id="PF08450">
    <property type="entry name" value="SGL"/>
    <property type="match status" value="1"/>
</dbReference>
<dbReference type="EMBL" id="WMBE01000005">
    <property type="protein sequence ID" value="MDG0867979.1"/>
    <property type="molecule type" value="Genomic_DNA"/>
</dbReference>
<evidence type="ECO:0000256" key="2">
    <source>
        <dbReference type="ARBA" id="ARBA00022801"/>
    </source>
</evidence>
<feature type="binding site" evidence="4">
    <location>
        <position position="17"/>
    </location>
    <ligand>
        <name>a divalent metal cation</name>
        <dbReference type="ChEBI" id="CHEBI:60240"/>
    </ligand>
</feature>
<dbReference type="Proteomes" id="UP001219901">
    <property type="component" value="Chromosome"/>
</dbReference>
<dbReference type="InterPro" id="IPR013658">
    <property type="entry name" value="SGL"/>
</dbReference>
<keyword evidence="2" id="KW-0378">Hydrolase</keyword>
<dbReference type="GO" id="GO:0046872">
    <property type="term" value="F:metal ion binding"/>
    <property type="evidence" value="ECO:0007669"/>
    <property type="project" value="UniProtKB-KW"/>
</dbReference>
<keyword evidence="4" id="KW-0479">Metal-binding</keyword>
<accession>A0AAJ5ZIG1</accession>
<feature type="active site" description="Proton donor/acceptor" evidence="3">
    <location>
        <position position="213"/>
    </location>
</feature>
<feature type="binding site" evidence="4">
    <location>
        <position position="213"/>
    </location>
    <ligand>
        <name>a divalent metal cation</name>
        <dbReference type="ChEBI" id="CHEBI:60240"/>
    </ligand>
</feature>
<protein>
    <submittedName>
        <fullName evidence="7">Gluconolaconase</fullName>
    </submittedName>
</protein>
<dbReference type="InterPro" id="IPR011042">
    <property type="entry name" value="6-blade_b-propeller_TolB-like"/>
</dbReference>
<reference evidence="7" key="2">
    <citation type="journal article" date="2023" name="Nat. Commun.">
        <title>Cultivation of marine bacteria of the SAR202 clade.</title>
        <authorList>
            <person name="Lim Y."/>
            <person name="Seo J.H."/>
            <person name="Giovannoni S.J."/>
            <person name="Kang I."/>
            <person name="Cho J.C."/>
        </authorList>
    </citation>
    <scope>NUCLEOTIDE SEQUENCE</scope>
    <source>
        <strain evidence="7">JH1073</strain>
    </source>
</reference>
<comment type="cofactor">
    <cofactor evidence="4">
        <name>Zn(2+)</name>
        <dbReference type="ChEBI" id="CHEBI:29105"/>
    </cofactor>
    <text evidence="4">Binds 1 divalent metal cation per subunit.</text>
</comment>
<evidence type="ECO:0000256" key="3">
    <source>
        <dbReference type="PIRSR" id="PIRSR605511-1"/>
    </source>
</evidence>
<keyword evidence="8" id="KW-1185">Reference proteome</keyword>
<dbReference type="AlphaFoldDB" id="A0AAJ5ZIG1"/>
<dbReference type="EMBL" id="CP046147">
    <property type="protein sequence ID" value="WFG38733.1"/>
    <property type="molecule type" value="Genomic_DNA"/>
</dbReference>
<evidence type="ECO:0000313" key="9">
    <source>
        <dbReference type="Proteomes" id="UP001321249"/>
    </source>
</evidence>
<feature type="binding site" evidence="4">
    <location>
        <position position="111"/>
    </location>
    <ligand>
        <name>substrate</name>
    </ligand>
</feature>
<dbReference type="Gene3D" id="2.120.10.30">
    <property type="entry name" value="TolB, C-terminal domain"/>
    <property type="match status" value="1"/>
</dbReference>
<dbReference type="PRINTS" id="PR01790">
    <property type="entry name" value="SMP30FAMILY"/>
</dbReference>
<dbReference type="InterPro" id="IPR005511">
    <property type="entry name" value="SMP-30"/>
</dbReference>
<dbReference type="GO" id="GO:0016787">
    <property type="term" value="F:hydrolase activity"/>
    <property type="evidence" value="ECO:0007669"/>
    <property type="project" value="UniProtKB-KW"/>
</dbReference>
<evidence type="ECO:0000259" key="5">
    <source>
        <dbReference type="Pfam" id="PF08450"/>
    </source>
</evidence>
<dbReference type="RefSeq" id="WP_342826831.1">
    <property type="nucleotide sequence ID" value="NZ_CP046146.1"/>
</dbReference>
<evidence type="ECO:0000313" key="7">
    <source>
        <dbReference type="EMBL" id="WFG38733.1"/>
    </source>
</evidence>
<gene>
    <name evidence="6" type="ORF">GKO46_12990</name>
    <name evidence="7" type="ORF">GKO48_03630</name>
</gene>
<keyword evidence="4" id="KW-0862">Zinc</keyword>
<reference evidence="8 9" key="1">
    <citation type="submission" date="2019-11" db="EMBL/GenBank/DDBJ databases">
        <authorList>
            <person name="Cho J.-C."/>
        </authorList>
    </citation>
    <scope>NUCLEOTIDE SEQUENCE [LARGE SCALE GENOMIC DNA]</scope>
    <source>
        <strain evidence="7 8">JH1073</strain>
        <strain evidence="6 9">JH702</strain>
    </source>
</reference>
<reference evidence="8" key="3">
    <citation type="submission" date="2023-06" db="EMBL/GenBank/DDBJ databases">
        <title>Pangenomics reveal diversification of enzyme families and niche specialization in globally abundant SAR202 bacteria.</title>
        <authorList>
            <person name="Saw J.H.W."/>
        </authorList>
    </citation>
    <scope>NUCLEOTIDE SEQUENCE [LARGE SCALE GENOMIC DNA]</scope>
    <source>
        <strain evidence="8">JH1073</strain>
    </source>
</reference>
<dbReference type="PANTHER" id="PTHR47572:SF4">
    <property type="entry name" value="LACTONASE DRP35"/>
    <property type="match status" value="1"/>
</dbReference>
<sequence>MVSNSIEPVADDLFFPEGPRWRAEEQKLYFSDVMASKVSRVDDEGAVETVFEPGEFPSGLGFLDDGDLLVVATESRAIVRLSADQVVVGSAKRSDSTHHADISTPFDTGNNDMVVAPNGNAYAGAYLPGLSEEVPPGPANPPQFGNLVLARADGSSQVVADRVCFPNGGAITPDGKTLIIAETFAFTLTAWDIEDDGTLSNRRPFANLAAPTDGISLDAEGCVWVACPYFSYGDSGGWVRVADGGEIKQVIALEDADKSAYACMLGGADGRTLWLCESTILGRERFQGDGRIRRVTVDVPMAEAQF</sequence>
<organism evidence="7 8">
    <name type="scientific">Candidatus Lucifugimonas marina</name>
    <dbReference type="NCBI Taxonomy" id="3038979"/>
    <lineage>
        <taxon>Bacteria</taxon>
        <taxon>Bacillati</taxon>
        <taxon>Chloroflexota</taxon>
        <taxon>Dehalococcoidia</taxon>
        <taxon>SAR202 cluster</taxon>
        <taxon>Candidatus Lucifugimonadales</taxon>
        <taxon>Candidatus Lucifugimonadaceae</taxon>
        <taxon>Candidatus Lucifugimonas</taxon>
    </lineage>
</organism>
<dbReference type="PANTHER" id="PTHR47572">
    <property type="entry name" value="LIPOPROTEIN-RELATED"/>
    <property type="match status" value="1"/>
</dbReference>
<proteinExistence type="inferred from homology"/>
<dbReference type="InterPro" id="IPR051262">
    <property type="entry name" value="SMP-30/CGR1_Lactonase"/>
</dbReference>
<evidence type="ECO:0000313" key="8">
    <source>
        <dbReference type="Proteomes" id="UP001219901"/>
    </source>
</evidence>
<feature type="binding site" evidence="4">
    <location>
        <position position="167"/>
    </location>
    <ligand>
        <name>a divalent metal cation</name>
        <dbReference type="ChEBI" id="CHEBI:60240"/>
    </ligand>
</feature>